<dbReference type="EMBL" id="AP005819">
    <property type="protein sequence ID" value="BAC92582.1"/>
    <property type="molecule type" value="Genomic_DNA"/>
</dbReference>
<dbReference type="AlphaFoldDB" id="Q6YVP7"/>
<accession>Q6YVP7</accession>
<evidence type="ECO:0000313" key="2">
    <source>
        <dbReference type="EMBL" id="BAC92582.1"/>
    </source>
</evidence>
<feature type="region of interest" description="Disordered" evidence="1">
    <location>
        <begin position="1"/>
        <end position="30"/>
    </location>
</feature>
<sequence>MSLARVRRSMVDQVHGTGEGEHHVDGHAGSSRMAPIYRAVDRTAAAARGRVAHGWLKPARPWLRDDLRDKMRGIREGEEVLGGLGRQLKATAMAMAMLTGVRWMAVSDSGTWTGEGLGRRTSDVTKLQEIIEETFSVSALR</sequence>
<name>Q6YVP7_ORYSJ</name>
<gene>
    <name evidence="2" type="primary">OSJNBa0063H21.104</name>
</gene>
<evidence type="ECO:0000256" key="1">
    <source>
        <dbReference type="SAM" id="MobiDB-lite"/>
    </source>
</evidence>
<proteinExistence type="predicted"/>
<organism evidence="2">
    <name type="scientific">Oryza sativa subsp. japonica</name>
    <name type="common">Rice</name>
    <dbReference type="NCBI Taxonomy" id="39947"/>
    <lineage>
        <taxon>Eukaryota</taxon>
        <taxon>Viridiplantae</taxon>
        <taxon>Streptophyta</taxon>
        <taxon>Embryophyta</taxon>
        <taxon>Tracheophyta</taxon>
        <taxon>Spermatophyta</taxon>
        <taxon>Magnoliopsida</taxon>
        <taxon>Liliopsida</taxon>
        <taxon>Poales</taxon>
        <taxon>Poaceae</taxon>
        <taxon>BOP clade</taxon>
        <taxon>Oryzoideae</taxon>
        <taxon>Oryzeae</taxon>
        <taxon>Oryzinae</taxon>
        <taxon>Oryza</taxon>
        <taxon>Oryza sativa</taxon>
    </lineage>
</organism>
<reference evidence="2" key="1">
    <citation type="journal article" date="2004" name="Plant Cell">
        <title>Composition and structure of the centromeric region of rice chromosome 8.</title>
        <authorList>
            <person name="Wu J."/>
            <person name="Yamagata H."/>
            <person name="Hayashi-Tsugane M."/>
            <person name="Hijishita S."/>
            <person name="Fujisawa M."/>
            <person name="Shibata M."/>
            <person name="Itoh Y."/>
            <person name="Nakamura M."/>
            <person name="Sakaguchi M."/>
            <person name="Yoshihara R."/>
            <person name="Kobayashi H."/>
            <person name="Itoh K."/>
            <person name="Karasawa W."/>
            <person name="Yamamoto M."/>
            <person name="Saji S."/>
            <person name="Katagiri S."/>
            <person name="Kanamori H."/>
            <person name="Namiki N."/>
            <person name="Katayose Y."/>
            <person name="Matsumoto T."/>
            <person name="Sasaki T."/>
        </authorList>
    </citation>
    <scope>NUCLEOTIDE SEQUENCE</scope>
</reference>
<protein>
    <submittedName>
        <fullName evidence="2">Uncharacterized protein</fullName>
    </submittedName>
</protein>